<keyword evidence="1" id="KW-0472">Membrane</keyword>
<keyword evidence="1" id="KW-1133">Transmembrane helix</keyword>
<dbReference type="OrthoDB" id="9933238at2"/>
<feature type="transmembrane region" description="Helical" evidence="1">
    <location>
        <begin position="25"/>
        <end position="43"/>
    </location>
</feature>
<accession>A0A1P8F8B4</accession>
<proteinExistence type="predicted"/>
<dbReference type="EMBL" id="CP018258">
    <property type="protein sequence ID" value="APV44711.1"/>
    <property type="molecule type" value="Genomic_DNA"/>
</dbReference>
<evidence type="ECO:0000313" key="2">
    <source>
        <dbReference type="EMBL" id="APV44711.1"/>
    </source>
</evidence>
<evidence type="ECO:0000256" key="1">
    <source>
        <dbReference type="SAM" id="Phobius"/>
    </source>
</evidence>
<name>A0A1P8F8B4_9CHLR</name>
<gene>
    <name evidence="2" type="ORF">Dform_01387</name>
</gene>
<protein>
    <submittedName>
        <fullName evidence="2">Uncharacterized protein</fullName>
    </submittedName>
</protein>
<dbReference type="AlphaFoldDB" id="A0A1P8F8B4"/>
<reference evidence="3" key="1">
    <citation type="submission" date="2016-11" db="EMBL/GenBank/DDBJ databases">
        <title>Dehalogenimonas formicexedens sp. nov., a chlorinated alkane respiring bacterium isolated from contaminated groundwater.</title>
        <authorList>
            <person name="Key T.A."/>
            <person name="Bowman K.S."/>
            <person name="Lee I."/>
            <person name="Chun J."/>
            <person name="Albuquerque L."/>
            <person name="da Costa M.S."/>
            <person name="Rainey F.A."/>
            <person name="Moe W.M."/>
        </authorList>
    </citation>
    <scope>NUCLEOTIDE SEQUENCE [LARGE SCALE GENOMIC DNA]</scope>
    <source>
        <strain evidence="3">NSZ-14</strain>
    </source>
</reference>
<organism evidence="2 3">
    <name type="scientific">Dehalogenimonas formicexedens</name>
    <dbReference type="NCBI Taxonomy" id="1839801"/>
    <lineage>
        <taxon>Bacteria</taxon>
        <taxon>Bacillati</taxon>
        <taxon>Chloroflexota</taxon>
        <taxon>Dehalococcoidia</taxon>
        <taxon>Dehalococcoidales</taxon>
        <taxon>Dehalococcoidaceae</taxon>
        <taxon>Dehalogenimonas</taxon>
    </lineage>
</organism>
<keyword evidence="3" id="KW-1185">Reference proteome</keyword>
<sequence length="66" mass="7185">MPVMIGLVGGLMNGLGIDLMSKGNIALGVAWFFMGFAVAWMLYMRVRDDQKAAVKVAVKHDDVDRG</sequence>
<dbReference type="RefSeq" id="WP_076004364.1">
    <property type="nucleotide sequence ID" value="NZ_CP018258.1"/>
</dbReference>
<dbReference type="KEGG" id="dfo:Dform_01387"/>
<dbReference type="Proteomes" id="UP000185934">
    <property type="component" value="Chromosome"/>
</dbReference>
<dbReference type="STRING" id="1839801.Dform_01387"/>
<evidence type="ECO:0000313" key="3">
    <source>
        <dbReference type="Proteomes" id="UP000185934"/>
    </source>
</evidence>
<keyword evidence="1" id="KW-0812">Transmembrane</keyword>